<organism evidence="2 3">
    <name type="scientific">Candidatus Weimeria bifida</name>
    <dbReference type="NCBI Taxonomy" id="2599074"/>
    <lineage>
        <taxon>Bacteria</taxon>
        <taxon>Bacillati</taxon>
        <taxon>Bacillota</taxon>
        <taxon>Clostridia</taxon>
        <taxon>Lachnospirales</taxon>
        <taxon>Lachnospiraceae</taxon>
        <taxon>Candidatus Weimeria</taxon>
    </lineage>
</organism>
<evidence type="ECO:0000313" key="2">
    <source>
        <dbReference type="EMBL" id="MQN01470.1"/>
    </source>
</evidence>
<evidence type="ECO:0000313" key="3">
    <source>
        <dbReference type="Proteomes" id="UP000460257"/>
    </source>
</evidence>
<dbReference type="PANTHER" id="PTHR39162">
    <property type="entry name" value="GLL3345 PROTEIN"/>
    <property type="match status" value="1"/>
</dbReference>
<sequence length="142" mass="15268">MTRDTFENTVKSLLDGMSSNFSSKSVVGDPVQVGDTTIIPLVNISIGMISGSFNGEKNSNSAGGIGVKAKPQSVLVIKNGSVRMMDIGTRSGMEKLLDLIPDFIDLFKGKKSEDKAEDKEAREAAKEEVEERVKKSAEDANN</sequence>
<reference evidence="2" key="1">
    <citation type="journal article" date="2020" name="Appl. Environ. Microbiol.">
        <title>Medium-Chain Fatty Acid Synthesis by 'Candidatus Weimeria bifida' gen. nov., sp. nov., and 'Candidatus Pseudoramibacter fermentans' sp. nov.</title>
        <authorList>
            <person name="Scarborough M.J."/>
            <person name="Myers K.S."/>
            <person name="Donohue T.J."/>
            <person name="Noguera D.R."/>
        </authorList>
    </citation>
    <scope>NUCLEOTIDE SEQUENCE</scope>
    <source>
        <strain evidence="2">LCO1.1</strain>
    </source>
</reference>
<proteinExistence type="predicted"/>
<dbReference type="Pfam" id="PF09579">
    <property type="entry name" value="Spore_YtfJ"/>
    <property type="match status" value="1"/>
</dbReference>
<dbReference type="PIRSF" id="PIRSF021377">
    <property type="entry name" value="YtfJ"/>
    <property type="match status" value="1"/>
</dbReference>
<dbReference type="Proteomes" id="UP000460257">
    <property type="component" value="Unassembled WGS sequence"/>
</dbReference>
<dbReference type="EMBL" id="VOGC01000006">
    <property type="protein sequence ID" value="MQN01470.1"/>
    <property type="molecule type" value="Genomic_DNA"/>
</dbReference>
<dbReference type="PANTHER" id="PTHR39162:SF1">
    <property type="entry name" value="SPORULATION PROTEIN YTFJ"/>
    <property type="match status" value="1"/>
</dbReference>
<accession>A0A6N7J1I7</accession>
<dbReference type="AlphaFoldDB" id="A0A6N7J1I7"/>
<gene>
    <name evidence="2" type="ORF">FRC54_06010</name>
</gene>
<keyword evidence="3" id="KW-1185">Reference proteome</keyword>
<evidence type="ECO:0000256" key="1">
    <source>
        <dbReference type="SAM" id="MobiDB-lite"/>
    </source>
</evidence>
<name>A0A6N7J1I7_9FIRM</name>
<comment type="caution">
    <text evidence="2">The sequence shown here is derived from an EMBL/GenBank/DDBJ whole genome shotgun (WGS) entry which is preliminary data.</text>
</comment>
<feature type="region of interest" description="Disordered" evidence="1">
    <location>
        <begin position="111"/>
        <end position="142"/>
    </location>
</feature>
<dbReference type="InterPro" id="IPR014229">
    <property type="entry name" value="Spore_YtfJ"/>
</dbReference>
<protein>
    <submittedName>
        <fullName evidence="2">Sporulation protein</fullName>
    </submittedName>
</protein>